<dbReference type="InterPro" id="IPR020568">
    <property type="entry name" value="Ribosomal_Su5_D2-typ_SF"/>
</dbReference>
<reference evidence="8 9" key="1">
    <citation type="submission" date="2014-05" db="EMBL/GenBank/DDBJ databases">
        <title>Draft genome sequence of a rare smut relative, Tilletiaria anomala UBC 951.</title>
        <authorList>
            <consortium name="DOE Joint Genome Institute"/>
            <person name="Toome M."/>
            <person name="Kuo A."/>
            <person name="Henrissat B."/>
            <person name="Lipzen A."/>
            <person name="Tritt A."/>
            <person name="Yoshinaga Y."/>
            <person name="Zane M."/>
            <person name="Barry K."/>
            <person name="Grigoriev I.V."/>
            <person name="Spatafora J.W."/>
            <person name="Aimea M.C."/>
        </authorList>
    </citation>
    <scope>NUCLEOTIDE SEQUENCE [LARGE SCALE GENOMIC DNA]</scope>
    <source>
        <strain evidence="8 9">UBC 951</strain>
    </source>
</reference>
<dbReference type="InParanoid" id="A0A066VJC4"/>
<comment type="caution">
    <text evidence="8">The sequence shown here is derived from an EMBL/GenBank/DDBJ whole genome shotgun (WGS) entry which is preliminary data.</text>
</comment>
<dbReference type="STRING" id="1037660.A0A066VJC4"/>
<evidence type="ECO:0000256" key="4">
    <source>
        <dbReference type="ARBA" id="ARBA00022741"/>
    </source>
</evidence>
<dbReference type="PANTHER" id="PTHR31814">
    <property type="match status" value="1"/>
</dbReference>
<keyword evidence="8" id="KW-0689">Ribosomal protein</keyword>
<dbReference type="GO" id="GO:0005777">
    <property type="term" value="C:peroxisome"/>
    <property type="evidence" value="ECO:0007669"/>
    <property type="project" value="TreeGrafter"/>
</dbReference>
<keyword evidence="6" id="KW-0067">ATP-binding</keyword>
<dbReference type="GO" id="GO:0006696">
    <property type="term" value="P:ergosterol biosynthetic process"/>
    <property type="evidence" value="ECO:0007669"/>
    <property type="project" value="TreeGrafter"/>
</dbReference>
<gene>
    <name evidence="8" type="ORF">K437DRAFT_258190</name>
</gene>
<keyword evidence="4" id="KW-0547">Nucleotide-binding</keyword>
<dbReference type="GO" id="GO:0005524">
    <property type="term" value="F:ATP binding"/>
    <property type="evidence" value="ECO:0007669"/>
    <property type="project" value="UniProtKB-KW"/>
</dbReference>
<dbReference type="GeneID" id="25264904"/>
<name>A0A066VJC4_TILAU</name>
<feature type="region of interest" description="Disordered" evidence="7">
    <location>
        <begin position="386"/>
        <end position="406"/>
    </location>
</feature>
<evidence type="ECO:0000256" key="6">
    <source>
        <dbReference type="ARBA" id="ARBA00022840"/>
    </source>
</evidence>
<dbReference type="EC" id="2.7.4.2" evidence="2"/>
<evidence type="ECO:0000256" key="5">
    <source>
        <dbReference type="ARBA" id="ARBA00022777"/>
    </source>
</evidence>
<keyword evidence="8" id="KW-0687">Ribonucleoprotein</keyword>
<evidence type="ECO:0000256" key="2">
    <source>
        <dbReference type="ARBA" id="ARBA00012958"/>
    </source>
</evidence>
<dbReference type="SUPFAM" id="SSF54211">
    <property type="entry name" value="Ribosomal protein S5 domain 2-like"/>
    <property type="match status" value="1"/>
</dbReference>
<dbReference type="InterPro" id="IPR035102">
    <property type="entry name" value="Phosphomevalonate_kinase"/>
</dbReference>
<evidence type="ECO:0000256" key="3">
    <source>
        <dbReference type="ARBA" id="ARBA00022679"/>
    </source>
</evidence>
<keyword evidence="9" id="KW-1185">Reference proteome</keyword>
<dbReference type="FunCoup" id="A0A066VJC4">
    <property type="interactions" value="79"/>
</dbReference>
<dbReference type="GO" id="GO:0019287">
    <property type="term" value="P:isopentenyl diphosphate biosynthetic process, mevalonate pathway"/>
    <property type="evidence" value="ECO:0007669"/>
    <property type="project" value="UniProtKB-UniPathway"/>
</dbReference>
<protein>
    <recommendedName>
        <fullName evidence="2">phosphomevalonate kinase</fullName>
        <ecNumber evidence="2">2.7.4.2</ecNumber>
    </recommendedName>
</protein>
<dbReference type="GO" id="GO:0010142">
    <property type="term" value="P:farnesyl diphosphate biosynthetic process, mevalonate pathway"/>
    <property type="evidence" value="ECO:0007669"/>
    <property type="project" value="TreeGrafter"/>
</dbReference>
<dbReference type="InterPro" id="IPR014721">
    <property type="entry name" value="Ribsml_uS5_D2-typ_fold_subgr"/>
</dbReference>
<accession>A0A066VJC4</accession>
<dbReference type="GO" id="GO:0005840">
    <property type="term" value="C:ribosome"/>
    <property type="evidence" value="ECO:0007669"/>
    <property type="project" value="UniProtKB-KW"/>
</dbReference>
<evidence type="ECO:0000313" key="9">
    <source>
        <dbReference type="Proteomes" id="UP000027361"/>
    </source>
</evidence>
<evidence type="ECO:0000256" key="1">
    <source>
        <dbReference type="ARBA" id="ARBA00005017"/>
    </source>
</evidence>
<dbReference type="OMA" id="NAYECII"/>
<dbReference type="UniPathway" id="UPA00057">
    <property type="reaction ID" value="UER00099"/>
</dbReference>
<dbReference type="Gene3D" id="3.30.230.10">
    <property type="match status" value="1"/>
</dbReference>
<dbReference type="Proteomes" id="UP000027361">
    <property type="component" value="Unassembled WGS sequence"/>
</dbReference>
<comment type="pathway">
    <text evidence="1">Isoprenoid biosynthesis; isopentenyl diphosphate biosynthesis via mevalonate pathway; isopentenyl diphosphate from (R)-mevalonate: step 2/3.</text>
</comment>
<dbReference type="PANTHER" id="PTHR31814:SF2">
    <property type="entry name" value="PHOSPHOMEVALONATE KINASE"/>
    <property type="match status" value="1"/>
</dbReference>
<dbReference type="HOGENOM" id="CLU_022059_1_0_1"/>
<dbReference type="EMBL" id="JMSN01000078">
    <property type="protein sequence ID" value="KDN41596.1"/>
    <property type="molecule type" value="Genomic_DNA"/>
</dbReference>
<proteinExistence type="predicted"/>
<evidence type="ECO:0000313" key="8">
    <source>
        <dbReference type="EMBL" id="KDN41596.1"/>
    </source>
</evidence>
<organism evidence="8 9">
    <name type="scientific">Tilletiaria anomala (strain ATCC 24038 / CBS 436.72 / UBC 951)</name>
    <dbReference type="NCBI Taxonomy" id="1037660"/>
    <lineage>
        <taxon>Eukaryota</taxon>
        <taxon>Fungi</taxon>
        <taxon>Dikarya</taxon>
        <taxon>Basidiomycota</taxon>
        <taxon>Ustilaginomycotina</taxon>
        <taxon>Exobasidiomycetes</taxon>
        <taxon>Georgefischeriales</taxon>
        <taxon>Tilletiariaceae</taxon>
        <taxon>Tilletiaria</taxon>
    </lineage>
</organism>
<dbReference type="OrthoDB" id="10262935at2759"/>
<dbReference type="RefSeq" id="XP_013241764.1">
    <property type="nucleotide sequence ID" value="XM_013386310.1"/>
</dbReference>
<dbReference type="AlphaFoldDB" id="A0A066VJC4"/>
<dbReference type="GO" id="GO:0004631">
    <property type="term" value="F:phosphomevalonate kinase activity"/>
    <property type="evidence" value="ECO:0007669"/>
    <property type="project" value="UniProtKB-EC"/>
</dbReference>
<feature type="compositionally biased region" description="Low complexity" evidence="7">
    <location>
        <begin position="386"/>
        <end position="395"/>
    </location>
</feature>
<evidence type="ECO:0000256" key="7">
    <source>
        <dbReference type="SAM" id="MobiDB-lite"/>
    </source>
</evidence>
<keyword evidence="3" id="KW-0808">Transferase</keyword>
<keyword evidence="5" id="KW-0418">Kinase</keyword>
<sequence length="665" mass="69523">MAPPLHPVVVSAPGKVLLAGGYLVLDPAYPGVVVSTSSRFYSVVEVRDAKGKCKSSVAAGAEEDAAADILVRSPQFVRAEWGYKLRIRGGTVAEGSSVDVIQTASSYNSPDAGKNPFVGLALLYCHRLALELLGLETYKERIAQPITITVVGDNDFYSQRSQANLPVGSEPSERPNFPKAPTSAYLRSLRPFTPLGVPIREVHKTGLGSSAAMTTSLVGALLAHLGIVSALHAASSATSNCSASAAGASLSTRDLALVHNTAQLAHCAAQGKVGSGFDVSAAVWGSQLYRRFKPEVLQAVLDEGAAVLIEGQQQVEDSVEPYGSSSTTSKRRLYDALKPDNRDWVPLCAASGSSKHAQGGDLMKTGGPTATEGLAALGLTVTAPFSSSSSTAPSSSEEHIPQPAPLHLPPRLAMVLADVDTGSNTPSLVSKVLAWKKAKPEWAKQLYSVLDNSNQSLADGLLALTLGCLKNREEYEKSLDIAAGVKSAKWDELARTHPSPSLTLLVGLRNTLRSIRAGMRELGQRAIAPVEPDEMGELIRASCESAPGVLGGGVPGAGGYDALYLLYITPRADASPSADPRATVEKFWASWQGLSVGPLLSTAGSSLSDAISSASAAAENEGRDVKTTLHPDLPDLALQFGAPSLGCSGLQLVSVDHVWGLREVL</sequence>